<accession>A0ACA9YB79</accession>
<evidence type="ECO:0000313" key="2">
    <source>
        <dbReference type="Proteomes" id="UP001152531"/>
    </source>
</evidence>
<protein>
    <submittedName>
        <fullName evidence="1">Ribosomal RNA-processing protein 7</fullName>
    </submittedName>
</protein>
<dbReference type="Proteomes" id="UP001152531">
    <property type="component" value="Unassembled WGS sequence"/>
</dbReference>
<proteinExistence type="predicted"/>
<organism evidence="1 2">
    <name type="scientific">[Candida] jaroonii</name>
    <dbReference type="NCBI Taxonomy" id="467808"/>
    <lineage>
        <taxon>Eukaryota</taxon>
        <taxon>Fungi</taxon>
        <taxon>Dikarya</taxon>
        <taxon>Ascomycota</taxon>
        <taxon>Saccharomycotina</taxon>
        <taxon>Pichiomycetes</taxon>
        <taxon>Debaryomycetaceae</taxon>
        <taxon>Yamadazyma</taxon>
    </lineage>
</organism>
<comment type="caution">
    <text evidence="1">The sequence shown here is derived from an EMBL/GenBank/DDBJ whole genome shotgun (WGS) entry which is preliminary data.</text>
</comment>
<gene>
    <name evidence="1" type="ORF">CLIB1444_08S03180</name>
</gene>
<sequence length="279" mass="32613">MSSNMKDIKGYKILNINLNGIRHHVLFKKHESNKSDDRSIFLCNLPIATDFKTLKKFFEKHSIGATIENFTNSYLTDSIEDIVIDLPSLTSDLKDPEVNESFKLPKNCGVLTFIDKAAFQLAFTNLNKLSNKEEIIDWPINSNSFGSSYFLNQYQSQILDIQELSNDVNQSLIDFDQAEKESMENFQNQKQLVDDDGFTLVVGNQRKTKAGILGNQQQLKNKLNSEKVQKKEKTKEKEDFYRFQLRQRKKDEMNDLLRKFKADQEKVQQMKEKKRFRPY</sequence>
<keyword evidence="2" id="KW-1185">Reference proteome</keyword>
<evidence type="ECO:0000313" key="1">
    <source>
        <dbReference type="EMBL" id="CAH6722157.1"/>
    </source>
</evidence>
<reference evidence="1" key="1">
    <citation type="submission" date="2022-06" db="EMBL/GenBank/DDBJ databases">
        <authorList>
            <person name="Legras J.-L."/>
            <person name="Devillers H."/>
            <person name="Grondin C."/>
        </authorList>
    </citation>
    <scope>NUCLEOTIDE SEQUENCE</scope>
    <source>
        <strain evidence="1">CLIB 1444</strain>
    </source>
</reference>
<dbReference type="EMBL" id="CALSDN010000008">
    <property type="protein sequence ID" value="CAH6722157.1"/>
    <property type="molecule type" value="Genomic_DNA"/>
</dbReference>
<name>A0ACA9YB79_9ASCO</name>